<sequence>MQLIRLIIILLLLVFGGYYLLDMYDVTPKETAKDFSENLQNKTSNLKTKIIPDRKELTGYLEGDLFHWIGKTTGELAERFGEPIRKDLSAYGYEWWIYTDDTKQYIQFGVSDHKVTSIYATGDDLSMAPIKVGQAYNEINKQFSFEDKVTLKQGVSSYTFKLNEKELRMRPLIKIADNVFLQCYFDTFTSKLSSIRVLTGEVLLKQRPYSIEYRGKLPAKPNLSEKEWKQVESGMERQIFSITNVMRDQHGKSKLKWGDPVSKVAFMHSKDMAVNNYFSHYSLNGKGLKERLASKEVYYLAAGENIAAQYPDAPAAMQGWLNSKGHRKALLENDYTHLGVGVYHFYYTQNFLQKPM</sequence>
<keyword evidence="1" id="KW-1133">Transmembrane helix</keyword>
<keyword evidence="1" id="KW-0812">Transmembrane</keyword>
<dbReference type="InterPro" id="IPR029410">
    <property type="entry name" value="CAP_assoc"/>
</dbReference>
<protein>
    <recommendedName>
        <fullName evidence="6">SCP-like extracellular</fullName>
    </recommendedName>
</protein>
<evidence type="ECO:0008006" key="6">
    <source>
        <dbReference type="Google" id="ProtNLM"/>
    </source>
</evidence>
<dbReference type="Proteomes" id="UP000198312">
    <property type="component" value="Chromosome"/>
</dbReference>
<dbReference type="OrthoDB" id="9783944at2"/>
<dbReference type="Pfam" id="PF00188">
    <property type="entry name" value="CAP"/>
    <property type="match status" value="1"/>
</dbReference>
<evidence type="ECO:0000256" key="1">
    <source>
        <dbReference type="SAM" id="Phobius"/>
    </source>
</evidence>
<organism evidence="4 5">
    <name type="scientific">Virgibacillus phasianinus</name>
    <dbReference type="NCBI Taxonomy" id="2017483"/>
    <lineage>
        <taxon>Bacteria</taxon>
        <taxon>Bacillati</taxon>
        <taxon>Bacillota</taxon>
        <taxon>Bacilli</taxon>
        <taxon>Bacillales</taxon>
        <taxon>Bacillaceae</taxon>
        <taxon>Virgibacillus</taxon>
    </lineage>
</organism>
<evidence type="ECO:0000259" key="3">
    <source>
        <dbReference type="Pfam" id="PF14504"/>
    </source>
</evidence>
<name>A0A220U660_9BACI</name>
<evidence type="ECO:0000259" key="2">
    <source>
        <dbReference type="Pfam" id="PF00188"/>
    </source>
</evidence>
<dbReference type="AlphaFoldDB" id="A0A220U660"/>
<dbReference type="InterPro" id="IPR035940">
    <property type="entry name" value="CAP_sf"/>
</dbReference>
<dbReference type="InterPro" id="IPR014044">
    <property type="entry name" value="CAP_dom"/>
</dbReference>
<feature type="domain" description="SCP" evidence="2">
    <location>
        <begin position="242"/>
        <end position="350"/>
    </location>
</feature>
<dbReference type="SUPFAM" id="SSF55797">
    <property type="entry name" value="PR-1-like"/>
    <property type="match status" value="1"/>
</dbReference>
<proteinExistence type="predicted"/>
<dbReference type="PANTHER" id="PTHR31157">
    <property type="entry name" value="SCP DOMAIN-CONTAINING PROTEIN"/>
    <property type="match status" value="1"/>
</dbReference>
<dbReference type="EMBL" id="CP022315">
    <property type="protein sequence ID" value="ASK63607.1"/>
    <property type="molecule type" value="Genomic_DNA"/>
</dbReference>
<accession>A0A220U660</accession>
<evidence type="ECO:0000313" key="5">
    <source>
        <dbReference type="Proteomes" id="UP000198312"/>
    </source>
</evidence>
<dbReference type="Pfam" id="PF14504">
    <property type="entry name" value="CAP_assoc_N"/>
    <property type="match status" value="1"/>
</dbReference>
<keyword evidence="5" id="KW-1185">Reference proteome</keyword>
<evidence type="ECO:0000313" key="4">
    <source>
        <dbReference type="EMBL" id="ASK63607.1"/>
    </source>
</evidence>
<dbReference type="CDD" id="cd05379">
    <property type="entry name" value="CAP_bacterial"/>
    <property type="match status" value="1"/>
</dbReference>
<feature type="domain" description="CAP-associated" evidence="3">
    <location>
        <begin position="69"/>
        <end position="209"/>
    </location>
</feature>
<feature type="transmembrane region" description="Helical" evidence="1">
    <location>
        <begin position="6"/>
        <end position="24"/>
    </location>
</feature>
<dbReference type="PANTHER" id="PTHR31157:SF26">
    <property type="entry name" value="SCP-LIKE EXTRACELLULAR PROTEIN"/>
    <property type="match status" value="1"/>
</dbReference>
<keyword evidence="1" id="KW-0472">Membrane</keyword>
<reference evidence="4 5" key="1">
    <citation type="submission" date="2017-07" db="EMBL/GenBank/DDBJ databases">
        <title>Virgibacillus sp. LM2416.</title>
        <authorList>
            <person name="Tak E.J."/>
            <person name="Bae J.-W."/>
        </authorList>
    </citation>
    <scope>NUCLEOTIDE SEQUENCE [LARGE SCALE GENOMIC DNA]</scope>
    <source>
        <strain evidence="4 5">LM2416</strain>
    </source>
</reference>
<dbReference type="Gene3D" id="3.40.33.10">
    <property type="entry name" value="CAP"/>
    <property type="match status" value="1"/>
</dbReference>
<dbReference type="KEGG" id="vil:CFK37_16295"/>
<gene>
    <name evidence="4" type="ORF">CFK37_16295</name>
</gene>
<dbReference type="RefSeq" id="WP_089062866.1">
    <property type="nucleotide sequence ID" value="NZ_CP022315.1"/>
</dbReference>